<dbReference type="InterPro" id="IPR013098">
    <property type="entry name" value="Ig_I-set"/>
</dbReference>
<gene>
    <name evidence="2" type="ORF">K8V05_09325</name>
</gene>
<sequence>MKKLLLLVLVFVVLTGFSSKELEETSDRAIPVNMLLQSPSGLPPQVIAASPTSREVVVKEGDRAEFSIAYQSDTPVKITVKRQDGAPLEPNVACDKEGRVTIVSATMANAGIYIITVSNEAGSTSIIFSVYVAPIFDF</sequence>
<evidence type="ECO:0000313" key="3">
    <source>
        <dbReference type="Proteomes" id="UP000742098"/>
    </source>
</evidence>
<protein>
    <submittedName>
        <fullName evidence="2">Immunoglobulin domain-containing protein</fullName>
    </submittedName>
</protein>
<dbReference type="InterPro" id="IPR013783">
    <property type="entry name" value="Ig-like_fold"/>
</dbReference>
<name>A0A921KYL9_9BACT</name>
<organism evidence="2 3">
    <name type="scientific">Butyricimonas virosa</name>
    <dbReference type="NCBI Taxonomy" id="544645"/>
    <lineage>
        <taxon>Bacteria</taxon>
        <taxon>Pseudomonadati</taxon>
        <taxon>Bacteroidota</taxon>
        <taxon>Bacteroidia</taxon>
        <taxon>Bacteroidales</taxon>
        <taxon>Odoribacteraceae</taxon>
        <taxon>Butyricimonas</taxon>
    </lineage>
</organism>
<accession>A0A921KYL9</accession>
<dbReference type="AlphaFoldDB" id="A0A921KYL9"/>
<proteinExistence type="predicted"/>
<reference evidence="2" key="2">
    <citation type="submission" date="2021-09" db="EMBL/GenBank/DDBJ databases">
        <authorList>
            <person name="Gilroy R."/>
        </authorList>
    </citation>
    <scope>NUCLEOTIDE SEQUENCE</scope>
    <source>
        <strain evidence="2">6966</strain>
    </source>
</reference>
<evidence type="ECO:0000259" key="1">
    <source>
        <dbReference type="SMART" id="SM00409"/>
    </source>
</evidence>
<dbReference type="Proteomes" id="UP000742098">
    <property type="component" value="Unassembled WGS sequence"/>
</dbReference>
<dbReference type="SMART" id="SM00409">
    <property type="entry name" value="IG"/>
    <property type="match status" value="1"/>
</dbReference>
<reference evidence="2" key="1">
    <citation type="journal article" date="2021" name="PeerJ">
        <title>Extensive microbial diversity within the chicken gut microbiome revealed by metagenomics and culture.</title>
        <authorList>
            <person name="Gilroy R."/>
            <person name="Ravi A."/>
            <person name="Getino M."/>
            <person name="Pursley I."/>
            <person name="Horton D.L."/>
            <person name="Alikhan N.F."/>
            <person name="Baker D."/>
            <person name="Gharbi K."/>
            <person name="Hall N."/>
            <person name="Watson M."/>
            <person name="Adriaenssens E.M."/>
            <person name="Foster-Nyarko E."/>
            <person name="Jarju S."/>
            <person name="Secka A."/>
            <person name="Antonio M."/>
            <person name="Oren A."/>
            <person name="Chaudhuri R.R."/>
            <person name="La Ragione R."/>
            <person name="Hildebrand F."/>
            <person name="Pallen M.J."/>
        </authorList>
    </citation>
    <scope>NUCLEOTIDE SEQUENCE</scope>
    <source>
        <strain evidence="2">6966</strain>
    </source>
</reference>
<dbReference type="InterPro" id="IPR003599">
    <property type="entry name" value="Ig_sub"/>
</dbReference>
<dbReference type="EMBL" id="DYVS01000156">
    <property type="protein sequence ID" value="HJF70940.1"/>
    <property type="molecule type" value="Genomic_DNA"/>
</dbReference>
<dbReference type="InterPro" id="IPR036179">
    <property type="entry name" value="Ig-like_dom_sf"/>
</dbReference>
<comment type="caution">
    <text evidence="2">The sequence shown here is derived from an EMBL/GenBank/DDBJ whole genome shotgun (WGS) entry which is preliminary data.</text>
</comment>
<dbReference type="SUPFAM" id="SSF48726">
    <property type="entry name" value="Immunoglobulin"/>
    <property type="match status" value="1"/>
</dbReference>
<feature type="domain" description="Immunoglobulin" evidence="1">
    <location>
        <begin position="53"/>
        <end position="133"/>
    </location>
</feature>
<evidence type="ECO:0000313" key="2">
    <source>
        <dbReference type="EMBL" id="HJF70940.1"/>
    </source>
</evidence>
<dbReference type="Pfam" id="PF07679">
    <property type="entry name" value="I-set"/>
    <property type="match status" value="1"/>
</dbReference>
<dbReference type="Gene3D" id="2.60.40.10">
    <property type="entry name" value="Immunoglobulins"/>
    <property type="match status" value="1"/>
</dbReference>